<evidence type="ECO:0000313" key="2">
    <source>
        <dbReference type="EMBL" id="MDN7024010.1"/>
    </source>
</evidence>
<organism evidence="2 3">
    <name type="scientific">Methanoculleus frigidifontis</name>
    <dbReference type="NCBI Taxonomy" id="2584085"/>
    <lineage>
        <taxon>Archaea</taxon>
        <taxon>Methanobacteriati</taxon>
        <taxon>Methanobacteriota</taxon>
        <taxon>Stenosarchaea group</taxon>
        <taxon>Methanomicrobia</taxon>
        <taxon>Methanomicrobiales</taxon>
        <taxon>Methanomicrobiaceae</taxon>
        <taxon>Methanoculleus</taxon>
    </lineage>
</organism>
<feature type="compositionally biased region" description="Basic and acidic residues" evidence="1">
    <location>
        <begin position="73"/>
        <end position="83"/>
    </location>
</feature>
<dbReference type="Proteomes" id="UP001168338">
    <property type="component" value="Unassembled WGS sequence"/>
</dbReference>
<protein>
    <submittedName>
        <fullName evidence="2">Uncharacterized protein</fullName>
    </submittedName>
</protein>
<reference evidence="2" key="1">
    <citation type="submission" date="2019-05" db="EMBL/GenBank/DDBJ databases">
        <title>Methanoculleus sp. FWC-SCC1, a methanogenic archaeon isolated from deep marine cold seep.</title>
        <authorList>
            <person name="Chen Y.-W."/>
            <person name="Chen S.-C."/>
            <person name="Teng N.-H."/>
            <person name="Lai M.-C."/>
        </authorList>
    </citation>
    <scope>NUCLEOTIDE SEQUENCE</scope>
    <source>
        <strain evidence="2">FWC-SCC1</strain>
    </source>
</reference>
<proteinExistence type="predicted"/>
<dbReference type="EMBL" id="VCYH01000002">
    <property type="protein sequence ID" value="MDN7024010.1"/>
    <property type="molecule type" value="Genomic_DNA"/>
</dbReference>
<sequence>MPKARADADLITGFATQVRASARGHPGQYGIIRQEGPQSVKTVVEAAEAVAEAPNDPETFAISSKPGRGGPAGRRDRGNSTPR</sequence>
<evidence type="ECO:0000313" key="3">
    <source>
        <dbReference type="Proteomes" id="UP001168338"/>
    </source>
</evidence>
<accession>A0ABT8M7V6</accession>
<evidence type="ECO:0000256" key="1">
    <source>
        <dbReference type="SAM" id="MobiDB-lite"/>
    </source>
</evidence>
<dbReference type="RefSeq" id="WP_301663098.1">
    <property type="nucleotide sequence ID" value="NZ_VCYH01000002.1"/>
</dbReference>
<feature type="region of interest" description="Disordered" evidence="1">
    <location>
        <begin position="51"/>
        <end position="83"/>
    </location>
</feature>
<keyword evidence="3" id="KW-1185">Reference proteome</keyword>
<name>A0ABT8M7V6_9EURY</name>
<gene>
    <name evidence="2" type="ORF">FGU65_03740</name>
</gene>
<comment type="caution">
    <text evidence="2">The sequence shown here is derived from an EMBL/GenBank/DDBJ whole genome shotgun (WGS) entry which is preliminary data.</text>
</comment>